<dbReference type="Proteomes" id="UP001054902">
    <property type="component" value="Unassembled WGS sequence"/>
</dbReference>
<comment type="caution">
    <text evidence="2">The sequence shown here is derived from an EMBL/GenBank/DDBJ whole genome shotgun (WGS) entry which is preliminary data.</text>
</comment>
<evidence type="ECO:0000313" key="3">
    <source>
        <dbReference type="Proteomes" id="UP001054902"/>
    </source>
</evidence>
<dbReference type="AlphaFoldDB" id="A0AAD3CUI0"/>
<dbReference type="SMART" id="SM00454">
    <property type="entry name" value="SAM"/>
    <property type="match status" value="1"/>
</dbReference>
<evidence type="ECO:0000313" key="2">
    <source>
        <dbReference type="EMBL" id="GFH52089.1"/>
    </source>
</evidence>
<gene>
    <name evidence="2" type="ORF">CTEN210_08565</name>
</gene>
<accession>A0AAD3CUI0</accession>
<dbReference type="SUPFAM" id="SSF47769">
    <property type="entry name" value="SAM/Pointed domain"/>
    <property type="match status" value="1"/>
</dbReference>
<sequence length="233" mass="26183">MSDYVLNGQLIQTHSESDEFEGWSAETVADYVARQGLGQYRQSIITHKITGDLVPFLNENHMAEMGVKCIGDRLRFGLIVERLKRKSLIGAKAKILWQGEEKVFYSIASASICTLCGCCPIDPSIYKLQQNHLKIKKVNPFRCFGVRCCCCGSEYVMNNVDLSHVQDIDINGVPAPCFERIFFCAEGKDIVNIEIRSFGEGASYDHKLVLPEREGEYVASLIMNGVEAQNMER</sequence>
<protein>
    <recommendedName>
        <fullName evidence="1">SAM domain-containing protein</fullName>
    </recommendedName>
</protein>
<reference evidence="2 3" key="1">
    <citation type="journal article" date="2021" name="Sci. Rep.">
        <title>The genome of the diatom Chaetoceros tenuissimus carries an ancient integrated fragment of an extant virus.</title>
        <authorList>
            <person name="Hongo Y."/>
            <person name="Kimura K."/>
            <person name="Takaki Y."/>
            <person name="Yoshida Y."/>
            <person name="Baba S."/>
            <person name="Kobayashi G."/>
            <person name="Nagasaki K."/>
            <person name="Hano T."/>
            <person name="Tomaru Y."/>
        </authorList>
    </citation>
    <scope>NUCLEOTIDE SEQUENCE [LARGE SCALE GENOMIC DNA]</scope>
    <source>
        <strain evidence="2 3">NIES-3715</strain>
    </source>
</reference>
<dbReference type="PROSITE" id="PS50105">
    <property type="entry name" value="SAM_DOMAIN"/>
    <property type="match status" value="1"/>
</dbReference>
<dbReference type="Gene3D" id="1.10.150.50">
    <property type="entry name" value="Transcription Factor, Ets-1"/>
    <property type="match status" value="1"/>
</dbReference>
<feature type="domain" description="SAM" evidence="1">
    <location>
        <begin position="23"/>
        <end position="86"/>
    </location>
</feature>
<dbReference type="InterPro" id="IPR001660">
    <property type="entry name" value="SAM"/>
</dbReference>
<keyword evidence="3" id="KW-1185">Reference proteome</keyword>
<evidence type="ECO:0000259" key="1">
    <source>
        <dbReference type="PROSITE" id="PS50105"/>
    </source>
</evidence>
<dbReference type="InterPro" id="IPR013761">
    <property type="entry name" value="SAM/pointed_sf"/>
</dbReference>
<name>A0AAD3CUI0_9STRA</name>
<proteinExistence type="predicted"/>
<dbReference type="EMBL" id="BLLK01000045">
    <property type="protein sequence ID" value="GFH52089.1"/>
    <property type="molecule type" value="Genomic_DNA"/>
</dbReference>
<dbReference type="Pfam" id="PF07647">
    <property type="entry name" value="SAM_2"/>
    <property type="match status" value="1"/>
</dbReference>
<organism evidence="2 3">
    <name type="scientific">Chaetoceros tenuissimus</name>
    <dbReference type="NCBI Taxonomy" id="426638"/>
    <lineage>
        <taxon>Eukaryota</taxon>
        <taxon>Sar</taxon>
        <taxon>Stramenopiles</taxon>
        <taxon>Ochrophyta</taxon>
        <taxon>Bacillariophyta</taxon>
        <taxon>Coscinodiscophyceae</taxon>
        <taxon>Chaetocerotophycidae</taxon>
        <taxon>Chaetocerotales</taxon>
        <taxon>Chaetocerotaceae</taxon>
        <taxon>Chaetoceros</taxon>
    </lineage>
</organism>